<gene>
    <name evidence="2" type="ORF">LCGC14_0516700</name>
</gene>
<name>A0A0F9SI73_9ZZZZ</name>
<organism evidence="2">
    <name type="scientific">marine sediment metagenome</name>
    <dbReference type="NCBI Taxonomy" id="412755"/>
    <lineage>
        <taxon>unclassified sequences</taxon>
        <taxon>metagenomes</taxon>
        <taxon>ecological metagenomes</taxon>
    </lineage>
</organism>
<evidence type="ECO:0000256" key="1">
    <source>
        <dbReference type="SAM" id="MobiDB-lite"/>
    </source>
</evidence>
<protein>
    <submittedName>
        <fullName evidence="2">Uncharacterized protein</fullName>
    </submittedName>
</protein>
<dbReference type="EMBL" id="LAZR01000639">
    <property type="protein sequence ID" value="KKN61992.1"/>
    <property type="molecule type" value="Genomic_DNA"/>
</dbReference>
<dbReference type="AlphaFoldDB" id="A0A0F9SI73"/>
<proteinExistence type="predicted"/>
<reference evidence="2" key="1">
    <citation type="journal article" date="2015" name="Nature">
        <title>Complex archaea that bridge the gap between prokaryotes and eukaryotes.</title>
        <authorList>
            <person name="Spang A."/>
            <person name="Saw J.H."/>
            <person name="Jorgensen S.L."/>
            <person name="Zaremba-Niedzwiedzka K."/>
            <person name="Martijn J."/>
            <person name="Lind A.E."/>
            <person name="van Eijk R."/>
            <person name="Schleper C."/>
            <person name="Guy L."/>
            <person name="Ettema T.J."/>
        </authorList>
    </citation>
    <scope>NUCLEOTIDE SEQUENCE</scope>
</reference>
<comment type="caution">
    <text evidence="2">The sequence shown here is derived from an EMBL/GenBank/DDBJ whole genome shotgun (WGS) entry which is preliminary data.</text>
</comment>
<accession>A0A0F9SI73</accession>
<evidence type="ECO:0000313" key="2">
    <source>
        <dbReference type="EMBL" id="KKN61992.1"/>
    </source>
</evidence>
<feature type="compositionally biased region" description="Basic residues" evidence="1">
    <location>
        <begin position="1"/>
        <end position="30"/>
    </location>
</feature>
<feature type="region of interest" description="Disordered" evidence="1">
    <location>
        <begin position="1"/>
        <end position="33"/>
    </location>
</feature>
<sequence length="233" mass="26274">MAKKKKTVKKAKDKKKSSKRKSARKPPKAKGPHEVVWVNGSVHIDNRDFKPGPGARLNKVEAKTYGAALYDLASSGVDCTPENIVSAASQGSSPLNPYFDWVNKVAADKWRIEQAKYLCRSIIVIDTDARGQMIESPIMISIQTGDRQTDRRYFPTFEVMSDPDMRQQALINAANDLRHIADKYQYMKVLAKLCNTIRGKCDSILSGINKERKHQKRPRKIYLSRHRDSAGGD</sequence>